<accession>A0A2P2QV01</accession>
<name>A0A2P2QV01_RHIMU</name>
<dbReference type="EMBL" id="GGEC01090339">
    <property type="protein sequence ID" value="MBX70823.1"/>
    <property type="molecule type" value="Transcribed_RNA"/>
</dbReference>
<proteinExistence type="predicted"/>
<protein>
    <submittedName>
        <fullName evidence="1">Uncharacterized protein</fullName>
    </submittedName>
</protein>
<dbReference type="AlphaFoldDB" id="A0A2P2QV01"/>
<sequence>MPWIVSSHACQFCHPENLNNVCVYIYI</sequence>
<evidence type="ECO:0000313" key="1">
    <source>
        <dbReference type="EMBL" id="MBX70823.1"/>
    </source>
</evidence>
<organism evidence="1">
    <name type="scientific">Rhizophora mucronata</name>
    <name type="common">Asiatic mangrove</name>
    <dbReference type="NCBI Taxonomy" id="61149"/>
    <lineage>
        <taxon>Eukaryota</taxon>
        <taxon>Viridiplantae</taxon>
        <taxon>Streptophyta</taxon>
        <taxon>Embryophyta</taxon>
        <taxon>Tracheophyta</taxon>
        <taxon>Spermatophyta</taxon>
        <taxon>Magnoliopsida</taxon>
        <taxon>eudicotyledons</taxon>
        <taxon>Gunneridae</taxon>
        <taxon>Pentapetalae</taxon>
        <taxon>rosids</taxon>
        <taxon>fabids</taxon>
        <taxon>Malpighiales</taxon>
        <taxon>Rhizophoraceae</taxon>
        <taxon>Rhizophora</taxon>
    </lineage>
</organism>
<reference evidence="1" key="1">
    <citation type="submission" date="2018-02" db="EMBL/GenBank/DDBJ databases">
        <title>Rhizophora mucronata_Transcriptome.</title>
        <authorList>
            <person name="Meera S.P."/>
            <person name="Sreeshan A."/>
            <person name="Augustine A."/>
        </authorList>
    </citation>
    <scope>NUCLEOTIDE SEQUENCE</scope>
    <source>
        <tissue evidence="1">Leaf</tissue>
    </source>
</reference>